<dbReference type="InterPro" id="IPR011047">
    <property type="entry name" value="Quinoprotein_ADH-like_sf"/>
</dbReference>
<dbReference type="Proteomes" id="UP000001351">
    <property type="component" value="Chromosome"/>
</dbReference>
<dbReference type="eggNOG" id="COG1520">
    <property type="taxonomic scope" value="Bacteria"/>
</dbReference>
<dbReference type="KEGG" id="sur:STAUR_3775"/>
<keyword evidence="2" id="KW-1185">Reference proteome</keyword>
<name>E3FGP4_STIAD</name>
<dbReference type="SUPFAM" id="SSF50998">
    <property type="entry name" value="Quinoprotein alcohol dehydrogenase-like"/>
    <property type="match status" value="1"/>
</dbReference>
<dbReference type="HOGENOM" id="CLU_519633_0_0_7"/>
<dbReference type="PANTHER" id="PTHR35580:SF1">
    <property type="entry name" value="PHYTASE-LIKE DOMAIN-CONTAINING PROTEIN"/>
    <property type="match status" value="1"/>
</dbReference>
<protein>
    <submittedName>
        <fullName evidence="1">Conserved uncharacterized protein</fullName>
    </submittedName>
</protein>
<dbReference type="STRING" id="378806.STAUR_3775"/>
<accession>E3FGP4</accession>
<dbReference type="PANTHER" id="PTHR35580">
    <property type="entry name" value="CELL SURFACE GLYCOPROTEIN (S-LAYER PROTEIN)-LIKE PROTEIN"/>
    <property type="match status" value="1"/>
</dbReference>
<organism evidence="1 2">
    <name type="scientific">Stigmatella aurantiaca (strain DW4/3-1)</name>
    <dbReference type="NCBI Taxonomy" id="378806"/>
    <lineage>
        <taxon>Bacteria</taxon>
        <taxon>Pseudomonadati</taxon>
        <taxon>Myxococcota</taxon>
        <taxon>Myxococcia</taxon>
        <taxon>Myxococcales</taxon>
        <taxon>Cystobacterineae</taxon>
        <taxon>Archangiaceae</taxon>
        <taxon>Stigmatella</taxon>
    </lineage>
</organism>
<dbReference type="EMBL" id="CP002271">
    <property type="protein sequence ID" value="ADO71563.1"/>
    <property type="molecule type" value="Genomic_DNA"/>
</dbReference>
<reference evidence="1 2" key="1">
    <citation type="journal article" date="2011" name="Mol. Biol. Evol.">
        <title>Comparative genomic analysis of fruiting body formation in Myxococcales.</title>
        <authorList>
            <person name="Huntley S."/>
            <person name="Hamann N."/>
            <person name="Wegener-Feldbrugge S."/>
            <person name="Treuner-Lange A."/>
            <person name="Kube M."/>
            <person name="Reinhardt R."/>
            <person name="Klages S."/>
            <person name="Muller R."/>
            <person name="Ronning C.M."/>
            <person name="Nierman W.C."/>
            <person name="Sogaard-Andersen L."/>
        </authorList>
    </citation>
    <scope>NUCLEOTIDE SEQUENCE [LARGE SCALE GENOMIC DNA]</scope>
    <source>
        <strain evidence="1 2">DW4/3-1</strain>
    </source>
</reference>
<proteinExistence type="predicted"/>
<evidence type="ECO:0000313" key="1">
    <source>
        <dbReference type="EMBL" id="ADO71563.1"/>
    </source>
</evidence>
<evidence type="ECO:0000313" key="2">
    <source>
        <dbReference type="Proteomes" id="UP000001351"/>
    </source>
</evidence>
<gene>
    <name evidence="1" type="ordered locus">STAUR_3775</name>
</gene>
<dbReference type="InterPro" id="IPR052918">
    <property type="entry name" value="Motility_Chemotaxis_Reg"/>
</dbReference>
<sequence>MDCLLSGGTGMGQESGVGERCAMALLALVCTVGWNDAVGKEAALAGGQTAWVRKYGGMGAEHLDALSPHPQGGFLAVGRFGSTVFPREEGLALGRYAADGSPLWSRVVTTEAIHTVSVTLTSLGNILVVGGYRGSPDFGVGPLPSVTSSEGWEGLFIAKFSPTGQTVWSRGFSARGIRGQPQRVVSVAVATDAAGSLVVTGSFRGELDLGGGPLLSHLTGNTGEAWGEGGFVAKFSWEGKHLWSSAFQSGVFDTPQKTPRLRSVTTDPQGNVLVAGASSAWTNLGDGALGVDAPFIAKYSATGSLVWKRVFRGAYGDVMDLKPQGTNRVAFIGNLGGTFTFAGASYTGGNPRQGPHALPNTNGFFGVLGEGGNDVLIASVGTGTGGDLSFLELGVGEDRAFTVSGGGRGEFDLGGGRMGNAGGGSLPHSGQPFVVRYSAEGQYQWARVFDHDRHFRMALQPAGDLVLGTTLAGTLELDGQLWTASGITDLLYWKMER</sequence>
<dbReference type="AlphaFoldDB" id="E3FGP4"/>